<gene>
    <name evidence="2" type="ORF">QQ055_02960</name>
</gene>
<dbReference type="RefSeq" id="WP_284476268.1">
    <property type="nucleotide sequence ID" value="NZ_JASVEJ010000011.1"/>
</dbReference>
<accession>A0ABT7LXA0</accession>
<dbReference type="InterPro" id="IPR022573">
    <property type="entry name" value="DUF2887"/>
</dbReference>
<comment type="caution">
    <text evidence="2">The sequence shown here is derived from an EMBL/GenBank/DDBJ whole genome shotgun (WGS) entry which is preliminary data.</text>
</comment>
<dbReference type="Proteomes" id="UP001230986">
    <property type="component" value="Unassembled WGS sequence"/>
</dbReference>
<proteinExistence type="predicted"/>
<protein>
    <submittedName>
        <fullName evidence="2">Rpn family recombination-promoting nuclease/putative transposase</fullName>
    </submittedName>
</protein>
<keyword evidence="3" id="KW-1185">Reference proteome</keyword>
<dbReference type="Pfam" id="PF11103">
    <property type="entry name" value="DUF2887"/>
    <property type="match status" value="1"/>
</dbReference>
<dbReference type="NCBIfam" id="TIGR01784">
    <property type="entry name" value="T_den_put_tspse"/>
    <property type="match status" value="1"/>
</dbReference>
<evidence type="ECO:0000256" key="1">
    <source>
        <dbReference type="SAM" id="MobiDB-lite"/>
    </source>
</evidence>
<reference evidence="2 3" key="1">
    <citation type="submission" date="2023-06" db="EMBL/GenBank/DDBJ databases">
        <title>Whole genome sequence of Oscillatoria calcuttensis NRMC-F 0142.</title>
        <authorList>
            <person name="Shakena Fathima T."/>
            <person name="Muralitharan G."/>
            <person name="Thajuddin N."/>
        </authorList>
    </citation>
    <scope>NUCLEOTIDE SEQUENCE [LARGE SCALE GENOMIC DNA]</scope>
    <source>
        <strain evidence="2 3">NRMC-F 0142</strain>
    </source>
</reference>
<sequence>MKTDTLFYTLFQEFPRIFFELIGRLPEDSDRYDFTSVEVKQLAFRLDGLFLPKPTQQNQPFYLVEVQFQPDDNFYYRLFAELFLYLRQYQPPHPWRIVTIYPSRSVERAQDLQFEEILSLNRVTRIYLDELGEAAENSLGVGVVKLVIEAEATAGTLARRLIAQARRQLVDETTQHNLIDFIETIIIYKLPQKSREEIEEMLGLNELKQTKVYQEAFSEGKQEGKEEGRQEGRQEGKQEGRQEAKLSLIPRLVSLGMEVEAIAQLLELPLETVQAVIQATDSP</sequence>
<evidence type="ECO:0000313" key="2">
    <source>
        <dbReference type="EMBL" id="MDL5056429.1"/>
    </source>
</evidence>
<name>A0ABT7LXA0_9CYAN</name>
<feature type="region of interest" description="Disordered" evidence="1">
    <location>
        <begin position="218"/>
        <end position="242"/>
    </location>
</feature>
<evidence type="ECO:0000313" key="3">
    <source>
        <dbReference type="Proteomes" id="UP001230986"/>
    </source>
</evidence>
<dbReference type="PANTHER" id="PTHR35586">
    <property type="entry name" value="SLL1691 PROTEIN"/>
    <property type="match status" value="1"/>
</dbReference>
<dbReference type="EMBL" id="JASVEJ010000011">
    <property type="protein sequence ID" value="MDL5056429.1"/>
    <property type="molecule type" value="Genomic_DNA"/>
</dbReference>
<organism evidence="2 3">
    <name type="scientific">Geitlerinema calcuttense NRMC-F 0142</name>
    <dbReference type="NCBI Taxonomy" id="2922238"/>
    <lineage>
        <taxon>Bacteria</taxon>
        <taxon>Bacillati</taxon>
        <taxon>Cyanobacteriota</taxon>
        <taxon>Cyanophyceae</taxon>
        <taxon>Geitlerinematales</taxon>
        <taxon>Geitlerinemataceae</taxon>
        <taxon>Geitlerinema</taxon>
    </lineage>
</organism>
<dbReference type="InterPro" id="IPR010106">
    <property type="entry name" value="RpnA"/>
</dbReference>
<dbReference type="PANTHER" id="PTHR35586:SF2">
    <property type="entry name" value="SLL1542 PROTEIN"/>
    <property type="match status" value="1"/>
</dbReference>